<organism evidence="2 3">
    <name type="scientific">Marssonina brunnea f. sp. multigermtubi (strain MB_m1)</name>
    <name type="common">Marssonina leaf spot fungus</name>
    <dbReference type="NCBI Taxonomy" id="1072389"/>
    <lineage>
        <taxon>Eukaryota</taxon>
        <taxon>Fungi</taxon>
        <taxon>Dikarya</taxon>
        <taxon>Ascomycota</taxon>
        <taxon>Pezizomycotina</taxon>
        <taxon>Leotiomycetes</taxon>
        <taxon>Helotiales</taxon>
        <taxon>Drepanopezizaceae</taxon>
        <taxon>Drepanopeziza</taxon>
    </lineage>
</organism>
<dbReference type="SUPFAM" id="SSF48264">
    <property type="entry name" value="Cytochrome P450"/>
    <property type="match status" value="1"/>
</dbReference>
<keyword evidence="1" id="KW-0472">Membrane</keyword>
<dbReference type="GO" id="GO:0016705">
    <property type="term" value="F:oxidoreductase activity, acting on paired donors, with incorporation or reduction of molecular oxygen"/>
    <property type="evidence" value="ECO:0007669"/>
    <property type="project" value="InterPro"/>
</dbReference>
<dbReference type="Proteomes" id="UP000006753">
    <property type="component" value="Unassembled WGS sequence"/>
</dbReference>
<dbReference type="InParanoid" id="K1WL22"/>
<reference evidence="2 3" key="1">
    <citation type="journal article" date="2012" name="BMC Genomics">
        <title>Sequencing the genome of Marssonina brunnea reveals fungus-poplar co-evolution.</title>
        <authorList>
            <person name="Zhu S."/>
            <person name="Cao Y.-Z."/>
            <person name="Jiang C."/>
            <person name="Tan B.-Y."/>
            <person name="Wang Z."/>
            <person name="Feng S."/>
            <person name="Zhang L."/>
            <person name="Su X.-H."/>
            <person name="Brejova B."/>
            <person name="Vinar T."/>
            <person name="Xu M."/>
            <person name="Wang M.-X."/>
            <person name="Zhang S.-G."/>
            <person name="Huang M.-R."/>
            <person name="Wu R."/>
            <person name="Zhou Y."/>
        </authorList>
    </citation>
    <scope>NUCLEOTIDE SEQUENCE [LARGE SCALE GENOMIC DNA]</scope>
    <source>
        <strain evidence="2 3">MB_m1</strain>
    </source>
</reference>
<dbReference type="EMBL" id="JH921449">
    <property type="protein sequence ID" value="EKD13541.1"/>
    <property type="molecule type" value="Genomic_DNA"/>
</dbReference>
<name>K1WL22_MARBU</name>
<dbReference type="GO" id="GO:0020037">
    <property type="term" value="F:heme binding"/>
    <property type="evidence" value="ECO:0007669"/>
    <property type="project" value="InterPro"/>
</dbReference>
<protein>
    <submittedName>
        <fullName evidence="2">Cytochrome P450</fullName>
    </submittedName>
</protein>
<evidence type="ECO:0000256" key="1">
    <source>
        <dbReference type="SAM" id="Phobius"/>
    </source>
</evidence>
<dbReference type="GeneID" id="18764194"/>
<keyword evidence="1" id="KW-1133">Transmembrane helix</keyword>
<feature type="transmembrane region" description="Helical" evidence="1">
    <location>
        <begin position="29"/>
        <end position="53"/>
    </location>
</feature>
<dbReference type="STRING" id="1072389.K1WL22"/>
<dbReference type="OrthoDB" id="3366823at2759"/>
<dbReference type="GO" id="GO:0005506">
    <property type="term" value="F:iron ion binding"/>
    <property type="evidence" value="ECO:0007669"/>
    <property type="project" value="InterPro"/>
</dbReference>
<evidence type="ECO:0000313" key="2">
    <source>
        <dbReference type="EMBL" id="EKD13541.1"/>
    </source>
</evidence>
<proteinExistence type="predicted"/>
<dbReference type="InterPro" id="IPR036396">
    <property type="entry name" value="Cyt_P450_sf"/>
</dbReference>
<sequence>MSTNFYDTAQDPNLVSQGLFYQLWQAVPISPIILATLLLGPLIIFLTASLLLIGGVEKPEDESERDVWMLPFQPVPWRILESFFGIPKRVELRYQEALEELNACSKYLLDEPHMTKIIKNLVQNLERNTPQMISFVDSPIDLQPWERYAEARFISLSETELNLTSLLRDMIGHAAVPAVFGHALIEKYPSILHDVRDMDAGRSYLLRKLPAWLPWPAVIQAHMARLKVWKCLDDHQKAVDAAVSEEDIEGSWGDLGDVSEFIMKRNEVYRRYGIEVKERAEISVLWSLAANSALISYWQIHHILTIPGLVDRIRAEITPYASVAKPFSIGTIFEAPKLKLDYDSLLARCPLLKSTFLETLRQVDEQWGLRKSFLGDVNPVDNITFPEKFNPDRYLESLPEERKGSITSAGSLDSSLQKSNRFVEIECLAFVAAILVFWDITPADKSTGWTIPEKQRLGGIAAPTSETRVRIKRRKFEWVE</sequence>
<dbReference type="PANTHER" id="PTHR24306">
    <property type="match status" value="1"/>
</dbReference>
<dbReference type="AlphaFoldDB" id="K1WL22"/>
<gene>
    <name evidence="2" type="ORF">MBM_08259</name>
</gene>
<evidence type="ECO:0000313" key="3">
    <source>
        <dbReference type="Proteomes" id="UP000006753"/>
    </source>
</evidence>
<keyword evidence="3" id="KW-1185">Reference proteome</keyword>
<dbReference type="GO" id="GO:0004497">
    <property type="term" value="F:monooxygenase activity"/>
    <property type="evidence" value="ECO:0007669"/>
    <property type="project" value="InterPro"/>
</dbReference>
<dbReference type="OMA" id="PWERCAN"/>
<dbReference type="HOGENOM" id="CLU_018012_0_1_1"/>
<dbReference type="KEGG" id="mbe:MBM_08259"/>
<accession>K1WL22</accession>
<dbReference type="PANTHER" id="PTHR24306:SF7">
    <property type="entry name" value="AHBB"/>
    <property type="match status" value="1"/>
</dbReference>
<keyword evidence="1" id="KW-0812">Transmembrane</keyword>
<dbReference type="Gene3D" id="1.10.630.10">
    <property type="entry name" value="Cytochrome P450"/>
    <property type="match status" value="1"/>
</dbReference>
<dbReference type="eggNOG" id="KOG0684">
    <property type="taxonomic scope" value="Eukaryota"/>
</dbReference>